<keyword evidence="2" id="KW-1185">Reference proteome</keyword>
<sequence>MFIGISGVPKPKQTSLLSSFPGTNTNSMAALKLAPFKSYFPGHISLLSIHLQTLLKKQDVSRHKPPWEAMAIAQFGDCEVSRVLPVPLLAQVCVSALSGTSPSLAIDPGPYQSRSCRRKEDISLQSCGLGSGRVTITKITFAKEPHLDRLRQSNPYSSTHKWCLARQQWWSPGAAAWPGAGTDLIGTGFGRSFGREISRPTLDSLQYFPVPLELGNPEVDTVFQLWTHQCRVEGENDLPRPTGYTLPYAAQDSIGPLGNKGTLLAQFCWDARLAGSEANIR</sequence>
<evidence type="ECO:0000313" key="2">
    <source>
        <dbReference type="Proteomes" id="UP000233556"/>
    </source>
</evidence>
<protein>
    <submittedName>
        <fullName evidence="1">Uncharacterized protein</fullName>
    </submittedName>
</protein>
<organism evidence="1 2">
    <name type="scientific">Limosa lapponica baueri</name>
    <dbReference type="NCBI Taxonomy" id="1758121"/>
    <lineage>
        <taxon>Eukaryota</taxon>
        <taxon>Metazoa</taxon>
        <taxon>Chordata</taxon>
        <taxon>Craniata</taxon>
        <taxon>Vertebrata</taxon>
        <taxon>Euteleostomi</taxon>
        <taxon>Archelosauria</taxon>
        <taxon>Archosauria</taxon>
        <taxon>Dinosauria</taxon>
        <taxon>Saurischia</taxon>
        <taxon>Theropoda</taxon>
        <taxon>Coelurosauria</taxon>
        <taxon>Aves</taxon>
        <taxon>Neognathae</taxon>
        <taxon>Neoaves</taxon>
        <taxon>Charadriiformes</taxon>
        <taxon>Scolopacidae</taxon>
        <taxon>Limosa</taxon>
    </lineage>
</organism>
<accession>A0A2I0U6K5</accession>
<dbReference type="Proteomes" id="UP000233556">
    <property type="component" value="Unassembled WGS sequence"/>
</dbReference>
<proteinExistence type="predicted"/>
<dbReference type="OrthoDB" id="9401175at2759"/>
<reference evidence="2" key="1">
    <citation type="submission" date="2017-11" db="EMBL/GenBank/DDBJ databases">
        <authorList>
            <person name="Lima N.C."/>
            <person name="Parody-Merino A.M."/>
            <person name="Battley P.F."/>
            <person name="Fidler A.E."/>
            <person name="Prosdocimi F."/>
        </authorList>
    </citation>
    <scope>NUCLEOTIDE SEQUENCE [LARGE SCALE GENOMIC DNA]</scope>
</reference>
<name>A0A2I0U6K5_LIMLA</name>
<dbReference type="AlphaFoldDB" id="A0A2I0U6K5"/>
<dbReference type="EMBL" id="KZ506089">
    <property type="protein sequence ID" value="PKU41675.1"/>
    <property type="molecule type" value="Genomic_DNA"/>
</dbReference>
<gene>
    <name evidence="1" type="ORF">llap_8029</name>
</gene>
<reference evidence="2" key="2">
    <citation type="submission" date="2017-12" db="EMBL/GenBank/DDBJ databases">
        <title>Genome sequence of the Bar-tailed Godwit (Limosa lapponica baueri).</title>
        <authorList>
            <person name="Lima N.C.B."/>
            <person name="Parody-Merino A.M."/>
            <person name="Battley P.F."/>
            <person name="Fidler A.E."/>
            <person name="Prosdocimi F."/>
        </authorList>
    </citation>
    <scope>NUCLEOTIDE SEQUENCE [LARGE SCALE GENOMIC DNA]</scope>
</reference>
<evidence type="ECO:0000313" key="1">
    <source>
        <dbReference type="EMBL" id="PKU41675.1"/>
    </source>
</evidence>